<dbReference type="AlphaFoldDB" id="A0A6J7JAX3"/>
<organism evidence="4">
    <name type="scientific">freshwater metagenome</name>
    <dbReference type="NCBI Taxonomy" id="449393"/>
    <lineage>
        <taxon>unclassified sequences</taxon>
        <taxon>metagenomes</taxon>
        <taxon>ecological metagenomes</taxon>
    </lineage>
</organism>
<dbReference type="EMBL" id="CAFBNL010000001">
    <property type="protein sequence ID" value="CAB4940306.1"/>
    <property type="molecule type" value="Genomic_DNA"/>
</dbReference>
<dbReference type="GO" id="GO:0002143">
    <property type="term" value="P:tRNA wobble position uridine thiolation"/>
    <property type="evidence" value="ECO:0007669"/>
    <property type="project" value="TreeGrafter"/>
</dbReference>
<dbReference type="PIRSF" id="PIRSF004976">
    <property type="entry name" value="ATPase_YdaO"/>
    <property type="match status" value="1"/>
</dbReference>
<dbReference type="SUPFAM" id="SSF52402">
    <property type="entry name" value="Adenine nucleotide alpha hydrolases-like"/>
    <property type="match status" value="1"/>
</dbReference>
<dbReference type="GO" id="GO:0000049">
    <property type="term" value="F:tRNA binding"/>
    <property type="evidence" value="ECO:0007669"/>
    <property type="project" value="InterPro"/>
</dbReference>
<dbReference type="PANTHER" id="PTHR11807:SF27">
    <property type="entry name" value="TRNA-5-METHYLURIDINE(54) 2-SULFURTRANSFERASE"/>
    <property type="match status" value="1"/>
</dbReference>
<evidence type="ECO:0000259" key="3">
    <source>
        <dbReference type="Pfam" id="PF22082"/>
    </source>
</evidence>
<accession>A0A6J7JAX3</accession>
<protein>
    <submittedName>
        <fullName evidence="4">Unannotated protein</fullName>
    </submittedName>
</protein>
<name>A0A6J7JAX3_9ZZZZ</name>
<dbReference type="NCBIfam" id="TIGR00269">
    <property type="entry name" value="TIGR00269 family protein"/>
    <property type="match status" value="1"/>
</dbReference>
<dbReference type="InterPro" id="IPR054306">
    <property type="entry name" value="TtuA-like_LIM_N"/>
</dbReference>
<evidence type="ECO:0000313" key="4">
    <source>
        <dbReference type="EMBL" id="CAB4940306.1"/>
    </source>
</evidence>
<evidence type="ECO:0000259" key="2">
    <source>
        <dbReference type="Pfam" id="PF01171"/>
    </source>
</evidence>
<dbReference type="InterPro" id="IPR014729">
    <property type="entry name" value="Rossmann-like_a/b/a_fold"/>
</dbReference>
<dbReference type="PANTHER" id="PTHR11807">
    <property type="entry name" value="ATPASES OF THE PP SUPERFAMILY-RELATED"/>
    <property type="match status" value="1"/>
</dbReference>
<gene>
    <name evidence="4" type="ORF">UFOPK3789_00034</name>
</gene>
<dbReference type="InterPro" id="IPR000541">
    <property type="entry name" value="Ncs6/Tuc1/Ctu1"/>
</dbReference>
<feature type="domain" description="tRNA(Ile)-lysidine/2-thiocytidine synthase N-terminal" evidence="2">
    <location>
        <begin position="50"/>
        <end position="219"/>
    </location>
</feature>
<dbReference type="Pfam" id="PF01171">
    <property type="entry name" value="ATP_bind_3"/>
    <property type="match status" value="1"/>
</dbReference>
<dbReference type="InterPro" id="IPR011063">
    <property type="entry name" value="TilS/TtcA_N"/>
</dbReference>
<dbReference type="GO" id="GO:0002144">
    <property type="term" value="C:cytosolic tRNA wobble base thiouridylase complex"/>
    <property type="evidence" value="ECO:0007669"/>
    <property type="project" value="TreeGrafter"/>
</dbReference>
<reference evidence="4" key="1">
    <citation type="submission" date="2020-05" db="EMBL/GenBank/DDBJ databases">
        <authorList>
            <person name="Chiriac C."/>
            <person name="Salcher M."/>
            <person name="Ghai R."/>
            <person name="Kavagutti S V."/>
        </authorList>
    </citation>
    <scope>NUCLEOTIDE SEQUENCE</scope>
</reference>
<evidence type="ECO:0000256" key="1">
    <source>
        <dbReference type="ARBA" id="ARBA00022679"/>
    </source>
</evidence>
<proteinExistence type="predicted"/>
<dbReference type="Gene3D" id="3.40.50.620">
    <property type="entry name" value="HUPs"/>
    <property type="match status" value="1"/>
</dbReference>
<dbReference type="InterPro" id="IPR035107">
    <property type="entry name" value="tRNA_thiolation_TtcA_Ctu1"/>
</dbReference>
<sequence>MKCRRCKAPAVIDIRRHNAAFCSDCFIHHCKEQVKKAIDEFKMFGPEARILVAVSGGKDSLALWHILTQLGYRVDGLYIGLGIGDYSDESGVKTRAFANAHGYKLVEVSLPSDYGYDIPTAASRTNRAPCSSCGLSKRHLFNKAALDGEYDVLATGHNLDDEAAVLLGNVLHWEPGYLGRQYPVLPATDGFAKKVKPLVKMGEREMAAYCVLLDIDYQVEECPMAEGNRHLGYKEVLNSLEQRSPGAKAAFLSSFFSRGHEYFREAAHVEKGELNSCDECGSPTTGSRCAFCALRNRVILETPVSIGRISNAPISISRKD</sequence>
<dbReference type="GO" id="GO:0016740">
    <property type="term" value="F:transferase activity"/>
    <property type="evidence" value="ECO:0007669"/>
    <property type="project" value="UniProtKB-KW"/>
</dbReference>
<keyword evidence="1" id="KW-0808">Transferase</keyword>
<feature type="domain" description="2-thiouridine synthetase TtuA-like N-terminal LIM" evidence="3">
    <location>
        <begin position="2"/>
        <end position="27"/>
    </location>
</feature>
<dbReference type="Pfam" id="PF22082">
    <property type="entry name" value="TtuA_LIM_N"/>
    <property type="match status" value="1"/>
</dbReference>